<dbReference type="GO" id="GO:0006261">
    <property type="term" value="P:DNA-templated DNA replication"/>
    <property type="evidence" value="ECO:0007669"/>
    <property type="project" value="TreeGrafter"/>
</dbReference>
<dbReference type="EMBL" id="KV454003">
    <property type="protein sequence ID" value="ODQ46794.1"/>
    <property type="molecule type" value="Genomic_DNA"/>
</dbReference>
<dbReference type="PANTHER" id="PTHR10252">
    <property type="entry name" value="HISTONE-LIKE TRANSCRIPTION FACTOR CCAAT-RELATED"/>
    <property type="match status" value="1"/>
</dbReference>
<keyword evidence="5" id="KW-1185">Reference proteome</keyword>
<comment type="subcellular location">
    <subcellularLocation>
        <location evidence="1">Nucleus</location>
    </subcellularLocation>
</comment>
<dbReference type="Proteomes" id="UP000094455">
    <property type="component" value="Unassembled WGS sequence"/>
</dbReference>
<dbReference type="OrthoDB" id="636685at2759"/>
<dbReference type="RefSeq" id="XP_019017907.1">
    <property type="nucleotide sequence ID" value="XM_019162179.1"/>
</dbReference>
<dbReference type="Pfam" id="PF00808">
    <property type="entry name" value="CBFD_NFYB_HMF"/>
    <property type="match status" value="1"/>
</dbReference>
<accession>A0A1E3NKX9</accession>
<dbReference type="GeneID" id="30178866"/>
<dbReference type="InterPro" id="IPR050568">
    <property type="entry name" value="Transcr_DNA_Rep_Reg"/>
</dbReference>
<feature type="non-terminal residue" evidence="4">
    <location>
        <position position="1"/>
    </location>
</feature>
<dbReference type="SUPFAM" id="SSF47113">
    <property type="entry name" value="Histone-fold"/>
    <property type="match status" value="1"/>
</dbReference>
<dbReference type="Gene3D" id="1.10.20.10">
    <property type="entry name" value="Histone, subunit A"/>
    <property type="match status" value="1"/>
</dbReference>
<protein>
    <recommendedName>
        <fullName evidence="3">Transcription factor CBF/NF-Y/archaeal histone domain-containing protein</fullName>
    </recommendedName>
</protein>
<name>A0A1E3NKX9_9ASCO</name>
<proteinExistence type="predicted"/>
<dbReference type="STRING" id="763406.A0A1E3NKX9"/>
<gene>
    <name evidence="4" type="ORF">PICMEDRAFT_21009</name>
</gene>
<sequence length="99" mass="11042">ALPMSRIKKIVKLDPEHISSTESANYVLGMATEMFVRQFAVDASEITRSKGRKKVMYADAQKAVSNVDIYAFMRDIVPKRAPIGELMSKGLVKLRPGDQ</sequence>
<keyword evidence="2" id="KW-0539">Nucleus</keyword>
<dbReference type="GO" id="GO:0008623">
    <property type="term" value="C:CHRAC"/>
    <property type="evidence" value="ECO:0007669"/>
    <property type="project" value="TreeGrafter"/>
</dbReference>
<dbReference type="GO" id="GO:0046982">
    <property type="term" value="F:protein heterodimerization activity"/>
    <property type="evidence" value="ECO:0007669"/>
    <property type="project" value="InterPro"/>
</dbReference>
<evidence type="ECO:0000259" key="3">
    <source>
        <dbReference type="Pfam" id="PF00808"/>
    </source>
</evidence>
<dbReference type="InterPro" id="IPR003958">
    <property type="entry name" value="CBFA_NFYB_domain"/>
</dbReference>
<dbReference type="AlphaFoldDB" id="A0A1E3NKX9"/>
<evidence type="ECO:0000313" key="5">
    <source>
        <dbReference type="Proteomes" id="UP000094455"/>
    </source>
</evidence>
<evidence type="ECO:0000256" key="1">
    <source>
        <dbReference type="ARBA" id="ARBA00004123"/>
    </source>
</evidence>
<dbReference type="InterPro" id="IPR009072">
    <property type="entry name" value="Histone-fold"/>
</dbReference>
<feature type="domain" description="Transcription factor CBF/NF-Y/archaeal histone" evidence="3">
    <location>
        <begin position="2"/>
        <end position="64"/>
    </location>
</feature>
<reference evidence="4 5" key="1">
    <citation type="journal article" date="2016" name="Proc. Natl. Acad. Sci. U.S.A.">
        <title>Comparative genomics of biotechnologically important yeasts.</title>
        <authorList>
            <person name="Riley R."/>
            <person name="Haridas S."/>
            <person name="Wolfe K.H."/>
            <person name="Lopes M.R."/>
            <person name="Hittinger C.T."/>
            <person name="Goeker M."/>
            <person name="Salamov A.A."/>
            <person name="Wisecaver J.H."/>
            <person name="Long T.M."/>
            <person name="Calvey C.H."/>
            <person name="Aerts A.L."/>
            <person name="Barry K.W."/>
            <person name="Choi C."/>
            <person name="Clum A."/>
            <person name="Coughlan A.Y."/>
            <person name="Deshpande S."/>
            <person name="Douglass A.P."/>
            <person name="Hanson S.J."/>
            <person name="Klenk H.-P."/>
            <person name="LaButti K.M."/>
            <person name="Lapidus A."/>
            <person name="Lindquist E.A."/>
            <person name="Lipzen A.M."/>
            <person name="Meier-Kolthoff J.P."/>
            <person name="Ohm R.A."/>
            <person name="Otillar R.P."/>
            <person name="Pangilinan J.L."/>
            <person name="Peng Y."/>
            <person name="Rokas A."/>
            <person name="Rosa C.A."/>
            <person name="Scheuner C."/>
            <person name="Sibirny A.A."/>
            <person name="Slot J.C."/>
            <person name="Stielow J.B."/>
            <person name="Sun H."/>
            <person name="Kurtzman C.P."/>
            <person name="Blackwell M."/>
            <person name="Grigoriev I.V."/>
            <person name="Jeffries T.W."/>
        </authorList>
    </citation>
    <scope>NUCLEOTIDE SEQUENCE [LARGE SCALE GENOMIC DNA]</scope>
    <source>
        <strain evidence="4 5">NRRL Y-2026</strain>
    </source>
</reference>
<dbReference type="CDD" id="cd22929">
    <property type="entry name" value="HFD_POLE4-like"/>
    <property type="match status" value="1"/>
</dbReference>
<dbReference type="PANTHER" id="PTHR10252:SF151">
    <property type="entry name" value="DNA POLYMERASE EPSILON NONCATALYTIC SUBUNIT"/>
    <property type="match status" value="1"/>
</dbReference>
<organism evidence="4 5">
    <name type="scientific">Pichia membranifaciens NRRL Y-2026</name>
    <dbReference type="NCBI Taxonomy" id="763406"/>
    <lineage>
        <taxon>Eukaryota</taxon>
        <taxon>Fungi</taxon>
        <taxon>Dikarya</taxon>
        <taxon>Ascomycota</taxon>
        <taxon>Saccharomycotina</taxon>
        <taxon>Pichiomycetes</taxon>
        <taxon>Pichiales</taxon>
        <taxon>Pichiaceae</taxon>
        <taxon>Pichia</taxon>
    </lineage>
</organism>
<feature type="non-terminal residue" evidence="4">
    <location>
        <position position="99"/>
    </location>
</feature>
<evidence type="ECO:0000256" key="2">
    <source>
        <dbReference type="ARBA" id="ARBA00023242"/>
    </source>
</evidence>
<evidence type="ECO:0000313" key="4">
    <source>
        <dbReference type="EMBL" id="ODQ46794.1"/>
    </source>
</evidence>